<dbReference type="Proteomes" id="UP000799291">
    <property type="component" value="Unassembled WGS sequence"/>
</dbReference>
<gene>
    <name evidence="2" type="ORF">K458DRAFT_386668</name>
</gene>
<keyword evidence="3" id="KW-1185">Reference proteome</keyword>
<organism evidence="2 3">
    <name type="scientific">Lentithecium fluviatile CBS 122367</name>
    <dbReference type="NCBI Taxonomy" id="1168545"/>
    <lineage>
        <taxon>Eukaryota</taxon>
        <taxon>Fungi</taxon>
        <taxon>Dikarya</taxon>
        <taxon>Ascomycota</taxon>
        <taxon>Pezizomycotina</taxon>
        <taxon>Dothideomycetes</taxon>
        <taxon>Pleosporomycetidae</taxon>
        <taxon>Pleosporales</taxon>
        <taxon>Massarineae</taxon>
        <taxon>Lentitheciaceae</taxon>
        <taxon>Lentithecium</taxon>
    </lineage>
</organism>
<evidence type="ECO:0000313" key="2">
    <source>
        <dbReference type="EMBL" id="KAF2686706.1"/>
    </source>
</evidence>
<feature type="region of interest" description="Disordered" evidence="1">
    <location>
        <begin position="153"/>
        <end position="219"/>
    </location>
</feature>
<feature type="region of interest" description="Disordered" evidence="1">
    <location>
        <begin position="1"/>
        <end position="31"/>
    </location>
</feature>
<reference evidence="2" key="1">
    <citation type="journal article" date="2020" name="Stud. Mycol.">
        <title>101 Dothideomycetes genomes: a test case for predicting lifestyles and emergence of pathogens.</title>
        <authorList>
            <person name="Haridas S."/>
            <person name="Albert R."/>
            <person name="Binder M."/>
            <person name="Bloem J."/>
            <person name="Labutti K."/>
            <person name="Salamov A."/>
            <person name="Andreopoulos B."/>
            <person name="Baker S."/>
            <person name="Barry K."/>
            <person name="Bills G."/>
            <person name="Bluhm B."/>
            <person name="Cannon C."/>
            <person name="Castanera R."/>
            <person name="Culley D."/>
            <person name="Daum C."/>
            <person name="Ezra D."/>
            <person name="Gonzalez J."/>
            <person name="Henrissat B."/>
            <person name="Kuo A."/>
            <person name="Liang C."/>
            <person name="Lipzen A."/>
            <person name="Lutzoni F."/>
            <person name="Magnuson J."/>
            <person name="Mondo S."/>
            <person name="Nolan M."/>
            <person name="Ohm R."/>
            <person name="Pangilinan J."/>
            <person name="Park H.-J."/>
            <person name="Ramirez L."/>
            <person name="Alfaro M."/>
            <person name="Sun H."/>
            <person name="Tritt A."/>
            <person name="Yoshinaga Y."/>
            <person name="Zwiers L.-H."/>
            <person name="Turgeon B."/>
            <person name="Goodwin S."/>
            <person name="Spatafora J."/>
            <person name="Crous P."/>
            <person name="Grigoriev I."/>
        </authorList>
    </citation>
    <scope>NUCLEOTIDE SEQUENCE</scope>
    <source>
        <strain evidence="2">CBS 122367</strain>
    </source>
</reference>
<dbReference type="EMBL" id="MU005576">
    <property type="protein sequence ID" value="KAF2686706.1"/>
    <property type="molecule type" value="Genomic_DNA"/>
</dbReference>
<protein>
    <submittedName>
        <fullName evidence="2">Uncharacterized protein</fullName>
    </submittedName>
</protein>
<accession>A0A6G1J868</accession>
<proteinExistence type="predicted"/>
<evidence type="ECO:0000313" key="3">
    <source>
        <dbReference type="Proteomes" id="UP000799291"/>
    </source>
</evidence>
<dbReference type="AlphaFoldDB" id="A0A6G1J868"/>
<feature type="compositionally biased region" description="Polar residues" evidence="1">
    <location>
        <begin position="1"/>
        <end position="13"/>
    </location>
</feature>
<name>A0A6G1J868_9PLEO</name>
<feature type="compositionally biased region" description="Basic and acidic residues" evidence="1">
    <location>
        <begin position="206"/>
        <end position="216"/>
    </location>
</feature>
<evidence type="ECO:0000256" key="1">
    <source>
        <dbReference type="SAM" id="MobiDB-lite"/>
    </source>
</evidence>
<sequence length="413" mass="43847">MTGGSTRSSTRQIAVNGCPSERLQREQGGSQRRLEIDGRWVTNGWRTAARGSRDARVRGRLAARRTRQAACERVLELTTRPHGGERLYGRFREPTVGPSPGVRCSAGALVEHWSSGGAASNNAAAQRWTAPGLRAGLLCCTFANGDAAVGRRSLHGRSGRSQNTAAHSVGQRNGKLPPAPLRLARAGVGESGERRADHPATANLTHAERGARKEKTNGPLCTSCDDGSKKAATPGVAGVRPSGTGLVVSRSPRPVLVIRRTRSLWLCCITLAPALTCSEAPGARRQRDQGSDAVGRLLRHAGSVGGGAASECMAYFTTVRMSTDVYRGMPGQGYLGRAPALSWQQKGLALFASVCLCRPPDMIPSYGSCEGQRWAPRTCSARVLIAIISDPLPRHSPRNAAGRGAAHCWRQAT</sequence>